<evidence type="ECO:0000313" key="2">
    <source>
        <dbReference type="Proteomes" id="UP001461341"/>
    </source>
</evidence>
<gene>
    <name evidence="1" type="ORF">QBE54_00205</name>
</gene>
<dbReference type="PROSITE" id="PS51257">
    <property type="entry name" value="PROKAR_LIPOPROTEIN"/>
    <property type="match status" value="1"/>
</dbReference>
<keyword evidence="2" id="KW-1185">Reference proteome</keyword>
<evidence type="ECO:0000313" key="1">
    <source>
        <dbReference type="EMBL" id="WZL76189.1"/>
    </source>
</evidence>
<protein>
    <submittedName>
        <fullName evidence="1">Uncharacterized protein</fullName>
    </submittedName>
</protein>
<organism evidence="1 2">
    <name type="scientific">Thermatribacter velox</name>
    <dbReference type="NCBI Taxonomy" id="3039681"/>
    <lineage>
        <taxon>Bacteria</taxon>
        <taxon>Pseudomonadati</taxon>
        <taxon>Atribacterota</taxon>
        <taxon>Atribacteria</taxon>
        <taxon>Atribacterales</taxon>
        <taxon>Thermatribacteraceae</taxon>
        <taxon>Thermatribacter</taxon>
    </lineage>
</organism>
<proteinExistence type="predicted"/>
<reference evidence="1 2" key="1">
    <citation type="submission" date="2023-03" db="EMBL/GenBank/DDBJ databases">
        <title>Novel Species.</title>
        <authorList>
            <person name="Ma S."/>
        </authorList>
    </citation>
    <scope>NUCLEOTIDE SEQUENCE [LARGE SCALE GENOMIC DNA]</scope>
    <source>
        <strain evidence="1 2">B11</strain>
    </source>
</reference>
<dbReference type="EMBL" id="CP121689">
    <property type="protein sequence ID" value="WZL76189.1"/>
    <property type="molecule type" value="Genomic_DNA"/>
</dbReference>
<dbReference type="Proteomes" id="UP001461341">
    <property type="component" value="Chromosome"/>
</dbReference>
<name>A0ABZ2YEC9_9BACT</name>
<accession>A0ABZ2YEC9</accession>
<sequence length="179" mass="19830">MSQKTWLLLLALLLGISLGIMGCARGEQPSWEEEGGELTISAIFASSPPLDYVYYFAIDTDENVLTGPSSNPDEWANYFIFRMENGNFYQREPGGLDQFFTGGTVTDNAVQITVPLEELGEPEIVDIMVVVTDSAGNTVDNLSRYFSMRPGLQRFYSYSRTDASGGEVDLLRVEVEVKS</sequence>
<dbReference type="RefSeq" id="WP_369018347.1">
    <property type="nucleotide sequence ID" value="NZ_CP121689.1"/>
</dbReference>